<proteinExistence type="predicted"/>
<dbReference type="AlphaFoldDB" id="A0A1Z4NC54"/>
<evidence type="ECO:0000313" key="2">
    <source>
        <dbReference type="Proteomes" id="UP000218785"/>
    </source>
</evidence>
<dbReference type="EMBL" id="AP018252">
    <property type="protein sequence ID" value="BAZ03308.1"/>
    <property type="molecule type" value="Genomic_DNA"/>
</dbReference>
<reference evidence="1 2" key="1">
    <citation type="submission" date="2017-06" db="EMBL/GenBank/DDBJ databases">
        <title>Genome sequencing of cyanobaciteial culture collection at National Institute for Environmental Studies (NIES).</title>
        <authorList>
            <person name="Hirose Y."/>
            <person name="Shimura Y."/>
            <person name="Fujisawa T."/>
            <person name="Nakamura Y."/>
            <person name="Kawachi M."/>
        </authorList>
    </citation>
    <scope>NUCLEOTIDE SEQUENCE [LARGE SCALE GENOMIC DNA]</scope>
    <source>
        <strain evidence="1 2">NIES-37</strain>
        <plasmid evidence="2">Plasmid4 dna</plasmid>
    </source>
</reference>
<dbReference type="KEGG" id="ttq:NIES37_73210"/>
<name>A0A1Z4NC54_9CYAN</name>
<protein>
    <submittedName>
        <fullName evidence="1">Pentapeptide repeat protein</fullName>
    </submittedName>
</protein>
<evidence type="ECO:0000313" key="1">
    <source>
        <dbReference type="EMBL" id="BAZ03308.1"/>
    </source>
</evidence>
<geneLocation type="plasmid" evidence="2">
    <name>Plasmid4 dna</name>
</geneLocation>
<keyword evidence="1" id="KW-0614">Plasmid</keyword>
<keyword evidence="2" id="KW-1185">Reference proteome</keyword>
<gene>
    <name evidence="1" type="ORF">NIES37_73210</name>
</gene>
<organism evidence="1 2">
    <name type="scientific">Tolypothrix tenuis PCC 7101</name>
    <dbReference type="NCBI Taxonomy" id="231146"/>
    <lineage>
        <taxon>Bacteria</taxon>
        <taxon>Bacillati</taxon>
        <taxon>Cyanobacteriota</taxon>
        <taxon>Cyanophyceae</taxon>
        <taxon>Nostocales</taxon>
        <taxon>Tolypothrichaceae</taxon>
        <taxon>Tolypothrix</taxon>
    </lineage>
</organism>
<sequence>MQVISPNSSQLLTLNLTDTSQINTTTYTWNSVWSHHICPCCSYCLLRHISNGGIYWRCSHCYQKMPVWDISKCRTSYSSFLPLQDCQAKH</sequence>
<dbReference type="Proteomes" id="UP000218785">
    <property type="component" value="Plasmid plasmid4"/>
</dbReference>
<accession>A0A1Z4NC54</accession>